<organism evidence="7 8">
    <name type="scientific">Paenibacillus auburnensis</name>
    <dbReference type="NCBI Taxonomy" id="2905649"/>
    <lineage>
        <taxon>Bacteria</taxon>
        <taxon>Bacillati</taxon>
        <taxon>Bacillota</taxon>
        <taxon>Bacilli</taxon>
        <taxon>Bacillales</taxon>
        <taxon>Paenibacillaceae</taxon>
        <taxon>Paenibacillus</taxon>
    </lineage>
</organism>
<evidence type="ECO:0000313" key="8">
    <source>
        <dbReference type="Proteomes" id="UP000838324"/>
    </source>
</evidence>
<feature type="transmembrane region" description="Helical" evidence="6">
    <location>
        <begin position="180"/>
        <end position="201"/>
    </location>
</feature>
<reference evidence="7" key="1">
    <citation type="submission" date="2022-01" db="EMBL/GenBank/DDBJ databases">
        <authorList>
            <person name="Criscuolo A."/>
        </authorList>
    </citation>
    <scope>NUCLEOTIDE SEQUENCE</scope>
    <source>
        <strain evidence="7">CIP111892</strain>
    </source>
</reference>
<evidence type="ECO:0000256" key="5">
    <source>
        <dbReference type="ARBA" id="ARBA00023136"/>
    </source>
</evidence>
<evidence type="ECO:0000256" key="1">
    <source>
        <dbReference type="ARBA" id="ARBA00004651"/>
    </source>
</evidence>
<dbReference type="Proteomes" id="UP000838324">
    <property type="component" value="Unassembled WGS sequence"/>
</dbReference>
<keyword evidence="5 6" id="KW-0472">Membrane</keyword>
<evidence type="ECO:0000256" key="3">
    <source>
        <dbReference type="ARBA" id="ARBA00022692"/>
    </source>
</evidence>
<proteinExistence type="predicted"/>
<dbReference type="RefSeq" id="WP_236328359.1">
    <property type="nucleotide sequence ID" value="NZ_CAKMMG010000001.1"/>
</dbReference>
<keyword evidence="4 6" id="KW-1133">Transmembrane helix</keyword>
<dbReference type="InterPro" id="IPR001123">
    <property type="entry name" value="LeuE-type"/>
</dbReference>
<comment type="subcellular location">
    <subcellularLocation>
        <location evidence="1">Cell membrane</location>
        <topology evidence="1">Multi-pass membrane protein</topology>
    </subcellularLocation>
</comment>
<evidence type="ECO:0000313" key="7">
    <source>
        <dbReference type="EMBL" id="CAH1190143.1"/>
    </source>
</evidence>
<evidence type="ECO:0008006" key="9">
    <source>
        <dbReference type="Google" id="ProtNLM"/>
    </source>
</evidence>
<protein>
    <recommendedName>
        <fullName evidence="9">Lysine transporter LysE</fullName>
    </recommendedName>
</protein>
<dbReference type="PANTHER" id="PTHR30086:SF20">
    <property type="entry name" value="ARGININE EXPORTER PROTEIN ARGO-RELATED"/>
    <property type="match status" value="1"/>
</dbReference>
<feature type="transmembrane region" description="Helical" evidence="6">
    <location>
        <begin position="144"/>
        <end position="168"/>
    </location>
</feature>
<dbReference type="Pfam" id="PF01810">
    <property type="entry name" value="LysE"/>
    <property type="match status" value="1"/>
</dbReference>
<accession>A0ABN8FQ39</accession>
<feature type="transmembrane region" description="Helical" evidence="6">
    <location>
        <begin position="69"/>
        <end position="89"/>
    </location>
</feature>
<feature type="transmembrane region" description="Helical" evidence="6">
    <location>
        <begin position="35"/>
        <end position="57"/>
    </location>
</feature>
<sequence>MTLWSALIGGFSFGFIIAAPVGPMSILCMNRTLRLGLLAGLATGAGIALADTCYALVTVSSFRIVNEFTSVYEFPLKFLGSLFIGYLGVRGLRNGAAESRPETGHSGVLYCMISSFLLTMANPATILSFMALAASLGSTIGSSLLLPAGIAFGSFFWWLLLTSVILWISSRLPVSFTRTLSLASALILILFSLYGIISAIFNLGNGFPA</sequence>
<keyword evidence="8" id="KW-1185">Reference proteome</keyword>
<keyword evidence="2" id="KW-1003">Cell membrane</keyword>
<keyword evidence="3 6" id="KW-0812">Transmembrane</keyword>
<evidence type="ECO:0000256" key="4">
    <source>
        <dbReference type="ARBA" id="ARBA00022989"/>
    </source>
</evidence>
<feature type="transmembrane region" description="Helical" evidence="6">
    <location>
        <begin position="6"/>
        <end position="28"/>
    </location>
</feature>
<evidence type="ECO:0000256" key="6">
    <source>
        <dbReference type="SAM" id="Phobius"/>
    </source>
</evidence>
<name>A0ABN8FQ39_9BACL</name>
<dbReference type="PANTHER" id="PTHR30086">
    <property type="entry name" value="ARGININE EXPORTER PROTEIN ARGO"/>
    <property type="match status" value="1"/>
</dbReference>
<comment type="caution">
    <text evidence="7">The sequence shown here is derived from an EMBL/GenBank/DDBJ whole genome shotgun (WGS) entry which is preliminary data.</text>
</comment>
<dbReference type="EMBL" id="CAKMMG010000001">
    <property type="protein sequence ID" value="CAH1190143.1"/>
    <property type="molecule type" value="Genomic_DNA"/>
</dbReference>
<evidence type="ECO:0000256" key="2">
    <source>
        <dbReference type="ARBA" id="ARBA00022475"/>
    </source>
</evidence>
<gene>
    <name evidence="7" type="ORF">PAECIP111892_00026</name>
</gene>
<feature type="transmembrane region" description="Helical" evidence="6">
    <location>
        <begin position="109"/>
        <end position="132"/>
    </location>
</feature>